<dbReference type="AlphaFoldDB" id="A0A7C4JS86"/>
<proteinExistence type="predicted"/>
<reference evidence="2" key="1">
    <citation type="journal article" date="2020" name="mSystems">
        <title>Genome- and Community-Level Interaction Insights into Carbon Utilization and Element Cycling Functions of Hydrothermarchaeota in Hydrothermal Sediment.</title>
        <authorList>
            <person name="Zhou Z."/>
            <person name="Liu Y."/>
            <person name="Xu W."/>
            <person name="Pan J."/>
            <person name="Luo Z.H."/>
            <person name="Li M."/>
        </authorList>
    </citation>
    <scope>NUCLEOTIDE SEQUENCE [LARGE SCALE GENOMIC DNA]</scope>
    <source>
        <strain evidence="2">SpSt-6</strain>
    </source>
</reference>
<keyword evidence="1" id="KW-0812">Transmembrane</keyword>
<dbReference type="EMBL" id="DSZN01000108">
    <property type="protein sequence ID" value="HGQ86030.1"/>
    <property type="molecule type" value="Genomic_DNA"/>
</dbReference>
<evidence type="ECO:0000313" key="2">
    <source>
        <dbReference type="EMBL" id="HGQ86030.1"/>
    </source>
</evidence>
<gene>
    <name evidence="2" type="ORF">ENT66_06935</name>
</gene>
<keyword evidence="1" id="KW-1133">Transmembrane helix</keyword>
<organism evidence="2">
    <name type="scientific">Thermodesulfobacterium geofontis</name>
    <dbReference type="NCBI Taxonomy" id="1295609"/>
    <lineage>
        <taxon>Bacteria</taxon>
        <taxon>Pseudomonadati</taxon>
        <taxon>Thermodesulfobacteriota</taxon>
        <taxon>Thermodesulfobacteria</taxon>
        <taxon>Thermodesulfobacteriales</taxon>
        <taxon>Thermodesulfobacteriaceae</taxon>
        <taxon>Thermodesulfobacterium</taxon>
    </lineage>
</organism>
<feature type="transmembrane region" description="Helical" evidence="1">
    <location>
        <begin position="20"/>
        <end position="48"/>
    </location>
</feature>
<accession>A0A7C4JS86</accession>
<protein>
    <submittedName>
        <fullName evidence="2">Uncharacterized protein</fullName>
    </submittedName>
</protein>
<evidence type="ECO:0000256" key="1">
    <source>
        <dbReference type="SAM" id="Phobius"/>
    </source>
</evidence>
<name>A0A7C4JS86_9BACT</name>
<sequence>MKNLQSLKDIFGPITIKRPIRFFIQMVILLICSVTILRIVLVFLTFILTQLETWTDKLLKLLGLGS</sequence>
<comment type="caution">
    <text evidence="2">The sequence shown here is derived from an EMBL/GenBank/DDBJ whole genome shotgun (WGS) entry which is preliminary data.</text>
</comment>
<keyword evidence="1" id="KW-0472">Membrane</keyword>